<sequence length="243" mass="26109">MDATTSPAVAIAVAQTLELIDRGGQGEGSRLPGERALAESIGVSRTTIRAALQRLEEDGVIEGHPQRGWYVRRHESVSDRSSELESFSEVARARGFTPTSDILTATTRRASIDEAESLDLPPAAPVIELTRLRRVDGIPICIDRTVMVESACAGVLEADLVTGSLYEELQSRCGVAITRSASTLQARAATESEARLLDLSTGDPVLEIATKSSAGGSIVLVSDVVYRGDSYRFQAELHRSRPF</sequence>
<keyword evidence="2" id="KW-0238">DNA-binding</keyword>
<dbReference type="InterPro" id="IPR000524">
    <property type="entry name" value="Tscrpt_reg_HTH_GntR"/>
</dbReference>
<dbReference type="RefSeq" id="WP_305003892.1">
    <property type="nucleotide sequence ID" value="NZ_JAUQUB010000005.1"/>
</dbReference>
<dbReference type="InterPro" id="IPR028978">
    <property type="entry name" value="Chorismate_lyase_/UTRA_dom_sf"/>
</dbReference>
<dbReference type="InterPro" id="IPR036390">
    <property type="entry name" value="WH_DNA-bd_sf"/>
</dbReference>
<dbReference type="CDD" id="cd07377">
    <property type="entry name" value="WHTH_GntR"/>
    <property type="match status" value="1"/>
</dbReference>
<dbReference type="EMBL" id="JAUQUB010000005">
    <property type="protein sequence ID" value="MDO7883466.1"/>
    <property type="molecule type" value="Genomic_DNA"/>
</dbReference>
<evidence type="ECO:0000313" key="6">
    <source>
        <dbReference type="Proteomes" id="UP001241072"/>
    </source>
</evidence>
<dbReference type="Proteomes" id="UP001241072">
    <property type="component" value="Unassembled WGS sequence"/>
</dbReference>
<protein>
    <submittedName>
        <fullName evidence="5">GntR family transcriptional regulator</fullName>
    </submittedName>
</protein>
<dbReference type="InterPro" id="IPR036388">
    <property type="entry name" value="WH-like_DNA-bd_sf"/>
</dbReference>
<dbReference type="Gene3D" id="1.10.10.10">
    <property type="entry name" value="Winged helix-like DNA-binding domain superfamily/Winged helix DNA-binding domain"/>
    <property type="match status" value="1"/>
</dbReference>
<dbReference type="Pfam" id="PF07702">
    <property type="entry name" value="UTRA"/>
    <property type="match status" value="1"/>
</dbReference>
<gene>
    <name evidence="5" type="ORF">Q5716_14630</name>
</gene>
<dbReference type="InterPro" id="IPR050679">
    <property type="entry name" value="Bact_HTH_transcr_reg"/>
</dbReference>
<dbReference type="SMART" id="SM00866">
    <property type="entry name" value="UTRA"/>
    <property type="match status" value="1"/>
</dbReference>
<feature type="domain" description="HTH gntR-type" evidence="4">
    <location>
        <begin position="6"/>
        <end position="74"/>
    </location>
</feature>
<evidence type="ECO:0000259" key="4">
    <source>
        <dbReference type="PROSITE" id="PS50949"/>
    </source>
</evidence>
<evidence type="ECO:0000256" key="1">
    <source>
        <dbReference type="ARBA" id="ARBA00023015"/>
    </source>
</evidence>
<evidence type="ECO:0000256" key="3">
    <source>
        <dbReference type="ARBA" id="ARBA00023163"/>
    </source>
</evidence>
<accession>A0ABT9BUK5</accession>
<dbReference type="Gene3D" id="3.40.1410.10">
    <property type="entry name" value="Chorismate lyase-like"/>
    <property type="match status" value="1"/>
</dbReference>
<keyword evidence="6" id="KW-1185">Reference proteome</keyword>
<dbReference type="SMART" id="SM00345">
    <property type="entry name" value="HTH_GNTR"/>
    <property type="match status" value="1"/>
</dbReference>
<proteinExistence type="predicted"/>
<reference evidence="5 6" key="1">
    <citation type="submission" date="2023-07" db="EMBL/GenBank/DDBJ databases">
        <title>Protaetiibacter sp. nov WY-16 isolated from soil.</title>
        <authorList>
            <person name="Liu B."/>
            <person name="Wan Y."/>
        </authorList>
    </citation>
    <scope>NUCLEOTIDE SEQUENCE [LARGE SCALE GENOMIC DNA]</scope>
    <source>
        <strain evidence="5 6">WY-16</strain>
    </source>
</reference>
<dbReference type="PROSITE" id="PS50949">
    <property type="entry name" value="HTH_GNTR"/>
    <property type="match status" value="1"/>
</dbReference>
<name>A0ABT9BUK5_9MICO</name>
<evidence type="ECO:0000256" key="2">
    <source>
        <dbReference type="ARBA" id="ARBA00023125"/>
    </source>
</evidence>
<dbReference type="SUPFAM" id="SSF64288">
    <property type="entry name" value="Chorismate lyase-like"/>
    <property type="match status" value="1"/>
</dbReference>
<dbReference type="PANTHER" id="PTHR44846:SF16">
    <property type="entry name" value="TRANSCRIPTIONAL REGULATOR PHNF-RELATED"/>
    <property type="match status" value="1"/>
</dbReference>
<dbReference type="PRINTS" id="PR00035">
    <property type="entry name" value="HTHGNTR"/>
</dbReference>
<keyword evidence="1" id="KW-0805">Transcription regulation</keyword>
<dbReference type="PANTHER" id="PTHR44846">
    <property type="entry name" value="MANNOSYL-D-GLYCERATE TRANSPORT/METABOLISM SYSTEM REPRESSOR MNGR-RELATED"/>
    <property type="match status" value="1"/>
</dbReference>
<keyword evidence="3" id="KW-0804">Transcription</keyword>
<dbReference type="InterPro" id="IPR011663">
    <property type="entry name" value="UTRA"/>
</dbReference>
<evidence type="ECO:0000313" key="5">
    <source>
        <dbReference type="EMBL" id="MDO7883466.1"/>
    </source>
</evidence>
<dbReference type="SUPFAM" id="SSF46785">
    <property type="entry name" value="Winged helix' DNA-binding domain"/>
    <property type="match status" value="1"/>
</dbReference>
<dbReference type="Pfam" id="PF00392">
    <property type="entry name" value="GntR"/>
    <property type="match status" value="1"/>
</dbReference>
<organism evidence="5 6">
    <name type="scientific">Antiquaquibacter soli</name>
    <dbReference type="NCBI Taxonomy" id="3064523"/>
    <lineage>
        <taxon>Bacteria</taxon>
        <taxon>Bacillati</taxon>
        <taxon>Actinomycetota</taxon>
        <taxon>Actinomycetes</taxon>
        <taxon>Micrococcales</taxon>
        <taxon>Microbacteriaceae</taxon>
        <taxon>Antiquaquibacter</taxon>
    </lineage>
</organism>
<comment type="caution">
    <text evidence="5">The sequence shown here is derived from an EMBL/GenBank/DDBJ whole genome shotgun (WGS) entry which is preliminary data.</text>
</comment>